<sequence length="176" mass="20340">MLVVVHSFQRCVASIVVHTDATVLRGNGGIMGAADFVTLPTARDFFRLLQRGVIEIIHTHPAATLERFGTFYFDHLKPLVSMMHLLPFVYFTLAVSHYVNATVRDTDVHRIREHFATVRSIIGCHDRQPVLRARRNDRHTSNRVRTEKHILLAKCVLRETRRFVFEIRYPAIVVRV</sequence>
<dbReference type="VEuPathDB" id="VectorBase:AQUA015041"/>
<keyword evidence="2" id="KW-1185">Reference proteome</keyword>
<protein>
    <submittedName>
        <fullName evidence="1">Uncharacterized protein</fullName>
    </submittedName>
</protein>
<name>A0A182XT96_ANOQN</name>
<evidence type="ECO:0000313" key="1">
    <source>
        <dbReference type="EnsemblMetazoa" id="AQUA015041-PC"/>
    </source>
</evidence>
<dbReference type="Proteomes" id="UP000076407">
    <property type="component" value="Unassembled WGS sequence"/>
</dbReference>
<organism evidence="1 2">
    <name type="scientific">Anopheles quadriannulatus</name>
    <name type="common">Mosquito</name>
    <dbReference type="NCBI Taxonomy" id="34691"/>
    <lineage>
        <taxon>Eukaryota</taxon>
        <taxon>Metazoa</taxon>
        <taxon>Ecdysozoa</taxon>
        <taxon>Arthropoda</taxon>
        <taxon>Hexapoda</taxon>
        <taxon>Insecta</taxon>
        <taxon>Pterygota</taxon>
        <taxon>Neoptera</taxon>
        <taxon>Endopterygota</taxon>
        <taxon>Diptera</taxon>
        <taxon>Nematocera</taxon>
        <taxon>Culicoidea</taxon>
        <taxon>Culicidae</taxon>
        <taxon>Anophelinae</taxon>
        <taxon>Anopheles</taxon>
    </lineage>
</organism>
<evidence type="ECO:0000313" key="2">
    <source>
        <dbReference type="Proteomes" id="UP000076407"/>
    </source>
</evidence>
<accession>A0A182XT96</accession>
<dbReference type="EnsemblMetazoa" id="AQUA015041-RC">
    <property type="protein sequence ID" value="AQUA015041-PC"/>
    <property type="gene ID" value="AQUA015041"/>
</dbReference>
<dbReference type="AlphaFoldDB" id="A0A182XT96"/>
<reference evidence="1" key="1">
    <citation type="submission" date="2020-05" db="UniProtKB">
        <authorList>
            <consortium name="EnsemblMetazoa"/>
        </authorList>
    </citation>
    <scope>IDENTIFICATION</scope>
    <source>
        <strain evidence="1">SANGQUA</strain>
    </source>
</reference>
<proteinExistence type="predicted"/>